<dbReference type="InterPro" id="IPR051122">
    <property type="entry name" value="SDR_DHRS6-like"/>
</dbReference>
<dbReference type="EMBL" id="JACIJD010000019">
    <property type="protein sequence ID" value="MBB5695581.1"/>
    <property type="molecule type" value="Genomic_DNA"/>
</dbReference>
<gene>
    <name evidence="4" type="ORF">FHS87_003640</name>
</gene>
<accession>A0A840YGX6</accession>
<organism evidence="4 5">
    <name type="scientific">Muricoccus pecuniae</name>
    <dbReference type="NCBI Taxonomy" id="693023"/>
    <lineage>
        <taxon>Bacteria</taxon>
        <taxon>Pseudomonadati</taxon>
        <taxon>Pseudomonadota</taxon>
        <taxon>Alphaproteobacteria</taxon>
        <taxon>Acetobacterales</taxon>
        <taxon>Roseomonadaceae</taxon>
        <taxon>Muricoccus</taxon>
    </lineage>
</organism>
<protein>
    <submittedName>
        <fullName evidence="4">2-keto-3-deoxy-L-fuconate dehydrogenase</fullName>
        <ecNumber evidence="4">1.1.1.-</ecNumber>
    </submittedName>
</protein>
<keyword evidence="5" id="KW-1185">Reference proteome</keyword>
<dbReference type="Gene3D" id="3.40.50.720">
    <property type="entry name" value="NAD(P)-binding Rossmann-like Domain"/>
    <property type="match status" value="1"/>
</dbReference>
<dbReference type="PRINTS" id="PR00080">
    <property type="entry name" value="SDRFAMILY"/>
</dbReference>
<dbReference type="FunFam" id="3.40.50.720:FF:000084">
    <property type="entry name" value="Short-chain dehydrogenase reductase"/>
    <property type="match status" value="1"/>
</dbReference>
<evidence type="ECO:0000256" key="1">
    <source>
        <dbReference type="ARBA" id="ARBA00006484"/>
    </source>
</evidence>
<dbReference type="RefSeq" id="WP_184520776.1">
    <property type="nucleotide sequence ID" value="NZ_JACIJD010000019.1"/>
</dbReference>
<comment type="caution">
    <text evidence="4">The sequence shown here is derived from an EMBL/GenBank/DDBJ whole genome shotgun (WGS) entry which is preliminary data.</text>
</comment>
<name>A0A840YGX6_9PROT</name>
<sequence>MFRLDGKKCIVTAAGQGIGRAAAIACAEAGAEVVATSLYAGSMADLAGRPNIEVQELDVTDAAAIGRFAEGVERADILVNCAGIVHDGTLLDCTEEEWDTAFDLNVRSMFRLTRALLPKMLAGGGGSIVNISSVAGSVKGVPRRFAYGSTKAAVIGLTKAIAVDFIGQNIRCNAICPGTIDSPSLGDRMRAQPDPDAARAMFIARQPMGRLGTPEEVASLVVYLASDAAAFTTGAVHVIDGGFTL</sequence>
<dbReference type="InterPro" id="IPR002347">
    <property type="entry name" value="SDR_fam"/>
</dbReference>
<dbReference type="Proteomes" id="UP000580654">
    <property type="component" value="Unassembled WGS sequence"/>
</dbReference>
<evidence type="ECO:0000313" key="5">
    <source>
        <dbReference type="Proteomes" id="UP000580654"/>
    </source>
</evidence>
<dbReference type="SUPFAM" id="SSF51735">
    <property type="entry name" value="NAD(P)-binding Rossmann-fold domains"/>
    <property type="match status" value="1"/>
</dbReference>
<evidence type="ECO:0000313" key="4">
    <source>
        <dbReference type="EMBL" id="MBB5695581.1"/>
    </source>
</evidence>
<keyword evidence="2 4" id="KW-0560">Oxidoreductase</keyword>
<dbReference type="AlphaFoldDB" id="A0A840YGX6"/>
<dbReference type="Pfam" id="PF13561">
    <property type="entry name" value="adh_short_C2"/>
    <property type="match status" value="1"/>
</dbReference>
<comment type="similarity">
    <text evidence="1">Belongs to the short-chain dehydrogenases/reductases (SDR) family.</text>
</comment>
<dbReference type="InterPro" id="IPR020904">
    <property type="entry name" value="Sc_DH/Rdtase_CS"/>
</dbReference>
<evidence type="ECO:0000256" key="3">
    <source>
        <dbReference type="ARBA" id="ARBA00023027"/>
    </source>
</evidence>
<reference evidence="4 5" key="1">
    <citation type="submission" date="2020-08" db="EMBL/GenBank/DDBJ databases">
        <title>Genomic Encyclopedia of Type Strains, Phase IV (KMG-IV): sequencing the most valuable type-strain genomes for metagenomic binning, comparative biology and taxonomic classification.</title>
        <authorList>
            <person name="Goeker M."/>
        </authorList>
    </citation>
    <scope>NUCLEOTIDE SEQUENCE [LARGE SCALE GENOMIC DNA]</scope>
    <source>
        <strain evidence="4 5">DSM 25622</strain>
    </source>
</reference>
<dbReference type="PROSITE" id="PS00061">
    <property type="entry name" value="ADH_SHORT"/>
    <property type="match status" value="1"/>
</dbReference>
<dbReference type="InterPro" id="IPR036291">
    <property type="entry name" value="NAD(P)-bd_dom_sf"/>
</dbReference>
<evidence type="ECO:0000256" key="2">
    <source>
        <dbReference type="ARBA" id="ARBA00023002"/>
    </source>
</evidence>
<dbReference type="PANTHER" id="PTHR43477:SF4">
    <property type="entry name" value="DEHYDROGENASE_REDUCTASE SDR FAMILY MEMBER 6"/>
    <property type="match status" value="1"/>
</dbReference>
<proteinExistence type="inferred from homology"/>
<keyword evidence="3" id="KW-0520">NAD</keyword>
<dbReference type="PANTHER" id="PTHR43477">
    <property type="entry name" value="DIHYDROANTICAPSIN 7-DEHYDROGENASE"/>
    <property type="match status" value="1"/>
</dbReference>
<dbReference type="EC" id="1.1.1.-" evidence="4"/>
<dbReference type="GO" id="GO:0016491">
    <property type="term" value="F:oxidoreductase activity"/>
    <property type="evidence" value="ECO:0007669"/>
    <property type="project" value="UniProtKB-KW"/>
</dbReference>
<dbReference type="PRINTS" id="PR00081">
    <property type="entry name" value="GDHRDH"/>
</dbReference>